<proteinExistence type="predicted"/>
<dbReference type="EMBL" id="GBRH01262571">
    <property type="protein sequence ID" value="JAD35324.1"/>
    <property type="molecule type" value="Transcribed_RNA"/>
</dbReference>
<reference evidence="2" key="1">
    <citation type="submission" date="2014-09" db="EMBL/GenBank/DDBJ databases">
        <authorList>
            <person name="Magalhaes I.L.F."/>
            <person name="Oliveira U."/>
            <person name="Santos F.R."/>
            <person name="Vidigal T.H.D.A."/>
            <person name="Brescovit A.D."/>
            <person name="Santos A.J."/>
        </authorList>
    </citation>
    <scope>NUCLEOTIDE SEQUENCE</scope>
    <source>
        <tissue evidence="2">Shoot tissue taken approximately 20 cm above the soil surface</tissue>
    </source>
</reference>
<evidence type="ECO:0000313" key="2">
    <source>
        <dbReference type="EMBL" id="JAD35324.1"/>
    </source>
</evidence>
<evidence type="ECO:0000256" key="1">
    <source>
        <dbReference type="SAM" id="Phobius"/>
    </source>
</evidence>
<protein>
    <submittedName>
        <fullName evidence="2">Uncharacterized protein</fullName>
    </submittedName>
</protein>
<sequence>MMVGKYYCVTIVHHLIIMIALVWRPFQKEAGTAHPADAVFVTLVIMTLIPTNSLRRQCCTVISVNGNIMLVALEIGVISLSADQKDVGFAVGNAQRYLNIYKSSLGNQFQLRLKAYHVLS</sequence>
<feature type="transmembrane region" description="Helical" evidence="1">
    <location>
        <begin position="7"/>
        <end position="26"/>
    </location>
</feature>
<feature type="transmembrane region" description="Helical" evidence="1">
    <location>
        <begin position="32"/>
        <end position="49"/>
    </location>
</feature>
<organism evidence="2">
    <name type="scientific">Arundo donax</name>
    <name type="common">Giant reed</name>
    <name type="synonym">Donax arundinaceus</name>
    <dbReference type="NCBI Taxonomy" id="35708"/>
    <lineage>
        <taxon>Eukaryota</taxon>
        <taxon>Viridiplantae</taxon>
        <taxon>Streptophyta</taxon>
        <taxon>Embryophyta</taxon>
        <taxon>Tracheophyta</taxon>
        <taxon>Spermatophyta</taxon>
        <taxon>Magnoliopsida</taxon>
        <taxon>Liliopsida</taxon>
        <taxon>Poales</taxon>
        <taxon>Poaceae</taxon>
        <taxon>PACMAD clade</taxon>
        <taxon>Arundinoideae</taxon>
        <taxon>Arundineae</taxon>
        <taxon>Arundo</taxon>
    </lineage>
</organism>
<keyword evidence="1" id="KW-0472">Membrane</keyword>
<accession>A0A0A8Z7C4</accession>
<dbReference type="AlphaFoldDB" id="A0A0A8Z7C4"/>
<keyword evidence="1" id="KW-0812">Transmembrane</keyword>
<keyword evidence="1" id="KW-1133">Transmembrane helix</keyword>
<reference evidence="2" key="2">
    <citation type="journal article" date="2015" name="Data Brief">
        <title>Shoot transcriptome of the giant reed, Arundo donax.</title>
        <authorList>
            <person name="Barrero R.A."/>
            <person name="Guerrero F.D."/>
            <person name="Moolhuijzen P."/>
            <person name="Goolsby J.A."/>
            <person name="Tidwell J."/>
            <person name="Bellgard S.E."/>
            <person name="Bellgard M.I."/>
        </authorList>
    </citation>
    <scope>NUCLEOTIDE SEQUENCE</scope>
    <source>
        <tissue evidence="2">Shoot tissue taken approximately 20 cm above the soil surface</tissue>
    </source>
</reference>
<name>A0A0A8Z7C4_ARUDO</name>